<comment type="caution">
    <text evidence="5">The sequence shown here is derived from an EMBL/GenBank/DDBJ whole genome shotgun (WGS) entry which is preliminary data.</text>
</comment>
<dbReference type="EMBL" id="JAFBMS010000024">
    <property type="protein sequence ID" value="KAG9343287.1"/>
    <property type="molecule type" value="Genomic_DNA"/>
</dbReference>
<dbReference type="InterPro" id="IPR001611">
    <property type="entry name" value="Leu-rich_rpt"/>
</dbReference>
<reference evidence="5" key="1">
    <citation type="thesis" date="2021" institute="BYU ScholarsArchive" country="Provo, UT, USA">
        <title>Applications of and Algorithms for Genome Assembly and Genomic Analyses with an Emphasis on Marine Teleosts.</title>
        <authorList>
            <person name="Pickett B.D."/>
        </authorList>
    </citation>
    <scope>NUCLEOTIDE SEQUENCE</scope>
    <source>
        <strain evidence="5">HI-2016</strain>
    </source>
</reference>
<sequence>MFSSEQTQNECGPVYIREKGILRSVNEPVFAKEAWSYRTTKPSRLFRREFSVELCVEDRVQAGTHTKRKEHFVFTYNKEGSLRYSVKSLFNISLLFIAENVQYIDSLLGFPEQMAERLFRAAEAKQKFSDTDYGPRALQCLDLFGCKLGDDHELLQHLTSETLSSLVQLSLGDNHLSNRGIQKLTAPVRVMKKGLENLQLLDLSWNPISEQVVGYLSCFPNLRGLDISETNMEVL</sequence>
<evidence type="ECO:0000256" key="2">
    <source>
        <dbReference type="ARBA" id="ARBA00014198"/>
    </source>
</evidence>
<evidence type="ECO:0000256" key="1">
    <source>
        <dbReference type="ARBA" id="ARBA00009297"/>
    </source>
</evidence>
<dbReference type="OrthoDB" id="120976at2759"/>
<dbReference type="Pfam" id="PF00560">
    <property type="entry name" value="LRR_1"/>
    <property type="match status" value="1"/>
</dbReference>
<dbReference type="SUPFAM" id="SSF52047">
    <property type="entry name" value="RNI-like"/>
    <property type="match status" value="1"/>
</dbReference>
<organism evidence="5 6">
    <name type="scientific">Albula glossodonta</name>
    <name type="common">roundjaw bonefish</name>
    <dbReference type="NCBI Taxonomy" id="121402"/>
    <lineage>
        <taxon>Eukaryota</taxon>
        <taxon>Metazoa</taxon>
        <taxon>Chordata</taxon>
        <taxon>Craniata</taxon>
        <taxon>Vertebrata</taxon>
        <taxon>Euteleostomi</taxon>
        <taxon>Actinopterygii</taxon>
        <taxon>Neopterygii</taxon>
        <taxon>Teleostei</taxon>
        <taxon>Albuliformes</taxon>
        <taxon>Albulidae</taxon>
        <taxon>Albula</taxon>
    </lineage>
</organism>
<gene>
    <name evidence="5" type="ORF">JZ751_014268</name>
</gene>
<evidence type="ECO:0000313" key="6">
    <source>
        <dbReference type="Proteomes" id="UP000824540"/>
    </source>
</evidence>
<dbReference type="Gene3D" id="3.80.10.10">
    <property type="entry name" value="Ribonuclease Inhibitor"/>
    <property type="match status" value="1"/>
</dbReference>
<name>A0A8T2P3S2_9TELE</name>
<proteinExistence type="inferred from homology"/>
<evidence type="ECO:0000256" key="4">
    <source>
        <dbReference type="ARBA" id="ARBA00022737"/>
    </source>
</evidence>
<keyword evidence="3" id="KW-0433">Leucine-rich repeat</keyword>
<protein>
    <recommendedName>
        <fullName evidence="2">Leucine-rich repeat-containing protein 42</fullName>
    </recommendedName>
</protein>
<keyword evidence="4" id="KW-0677">Repeat</keyword>
<dbReference type="Pfam" id="PF13516">
    <property type="entry name" value="LRR_6"/>
    <property type="match status" value="2"/>
</dbReference>
<dbReference type="AlphaFoldDB" id="A0A8T2P3S2"/>
<evidence type="ECO:0000256" key="3">
    <source>
        <dbReference type="ARBA" id="ARBA00022614"/>
    </source>
</evidence>
<evidence type="ECO:0000313" key="5">
    <source>
        <dbReference type="EMBL" id="KAG9343287.1"/>
    </source>
</evidence>
<accession>A0A8T2P3S2</accession>
<keyword evidence="6" id="KW-1185">Reference proteome</keyword>
<dbReference type="PANTHER" id="PTHR31994:SF3">
    <property type="entry name" value="LEUCINE-RICH REPEAT-CONTAINING PROTEIN 42"/>
    <property type="match status" value="1"/>
</dbReference>
<dbReference type="InterPro" id="IPR032675">
    <property type="entry name" value="LRR_dom_sf"/>
</dbReference>
<dbReference type="PANTHER" id="PTHR31994">
    <property type="entry name" value="LEUCINE-RICH REPEAT-CONTAINING PROTEIN 42"/>
    <property type="match status" value="1"/>
</dbReference>
<dbReference type="InterPro" id="IPR039631">
    <property type="entry name" value="LRRC42"/>
</dbReference>
<dbReference type="Proteomes" id="UP000824540">
    <property type="component" value="Unassembled WGS sequence"/>
</dbReference>
<comment type="similarity">
    <text evidence="1">Belongs to the LRRC42 family.</text>
</comment>